<accession>A0A285S5D0</accession>
<name>A0A285S5D0_9BACL</name>
<dbReference type="Proteomes" id="UP000219636">
    <property type="component" value="Unassembled WGS sequence"/>
</dbReference>
<keyword evidence="2" id="KW-1185">Reference proteome</keyword>
<dbReference type="RefSeq" id="WP_097072705.1">
    <property type="nucleotide sequence ID" value="NZ_OBMQ01000003.1"/>
</dbReference>
<gene>
    <name evidence="1" type="ORF">SAMN05880501_10310</name>
</gene>
<proteinExistence type="predicted"/>
<organism evidence="1 2">
    <name type="scientific">Ureibacillus xyleni</name>
    <dbReference type="NCBI Taxonomy" id="614648"/>
    <lineage>
        <taxon>Bacteria</taxon>
        <taxon>Bacillati</taxon>
        <taxon>Bacillota</taxon>
        <taxon>Bacilli</taxon>
        <taxon>Bacillales</taxon>
        <taxon>Caryophanaceae</taxon>
        <taxon>Ureibacillus</taxon>
    </lineage>
</organism>
<dbReference type="AlphaFoldDB" id="A0A285S5D0"/>
<reference evidence="2" key="1">
    <citation type="submission" date="2017-08" db="EMBL/GenBank/DDBJ databases">
        <authorList>
            <person name="Varghese N."/>
            <person name="Submissions S."/>
        </authorList>
    </citation>
    <scope>NUCLEOTIDE SEQUENCE [LARGE SCALE GENOMIC DNA]</scope>
    <source>
        <strain evidence="2">JC22</strain>
    </source>
</reference>
<sequence length="59" mass="6881">MKKKKRNKLKNKINELEYGLYGDFAFIAGFTESGFPFGVLKDELEEEDEADIDFDEIPF</sequence>
<dbReference type="EMBL" id="OBMQ01000003">
    <property type="protein sequence ID" value="SOC02307.1"/>
    <property type="molecule type" value="Genomic_DNA"/>
</dbReference>
<protein>
    <submittedName>
        <fullName evidence="1">Uncharacterized protein</fullName>
    </submittedName>
</protein>
<evidence type="ECO:0000313" key="2">
    <source>
        <dbReference type="Proteomes" id="UP000219636"/>
    </source>
</evidence>
<evidence type="ECO:0000313" key="1">
    <source>
        <dbReference type="EMBL" id="SOC02307.1"/>
    </source>
</evidence>